<evidence type="ECO:0000313" key="2">
    <source>
        <dbReference type="Proteomes" id="UP000051260"/>
    </source>
</evidence>
<dbReference type="OrthoDB" id="758035at2"/>
<dbReference type="EMBL" id="CYUD01000007">
    <property type="protein sequence ID" value="CUK03470.1"/>
    <property type="molecule type" value="Genomic_DNA"/>
</dbReference>
<proteinExistence type="predicted"/>
<keyword evidence="2" id="KW-1185">Reference proteome</keyword>
<name>A0A0P1IBI5_9RHOB</name>
<dbReference type="AlphaFoldDB" id="A0A0P1IBI5"/>
<protein>
    <recommendedName>
        <fullName evidence="3">GIY-YIG domain-containing protein</fullName>
    </recommendedName>
</protein>
<dbReference type="Proteomes" id="UP000051260">
    <property type="component" value="Unassembled WGS sequence"/>
</dbReference>
<evidence type="ECO:0008006" key="3">
    <source>
        <dbReference type="Google" id="ProtNLM"/>
    </source>
</evidence>
<organism evidence="1 2">
    <name type="scientific">Ruegeria denitrificans</name>
    <dbReference type="NCBI Taxonomy" id="1715692"/>
    <lineage>
        <taxon>Bacteria</taxon>
        <taxon>Pseudomonadati</taxon>
        <taxon>Pseudomonadota</taxon>
        <taxon>Alphaproteobacteria</taxon>
        <taxon>Rhodobacterales</taxon>
        <taxon>Roseobacteraceae</taxon>
        <taxon>Ruegeria</taxon>
    </lineage>
</organism>
<sequence length="149" mass="17120">MRILFTKTYNLREQEIKFVRGVAGLYFIYLLDMEIPYPFQASRLIYIGMSESKQNSLSMRLRGHLTGQSGNLGISNYAKNYKAKFTYYSADVLKTYGNDNVYDLESFFLTDFLEQHGSYPICNGQAGHQLSDDSKALSASIDWTFFELP</sequence>
<dbReference type="RefSeq" id="WP_058282207.1">
    <property type="nucleotide sequence ID" value="NZ_CYUD01000007.1"/>
</dbReference>
<reference evidence="2" key="1">
    <citation type="submission" date="2015-09" db="EMBL/GenBank/DDBJ databases">
        <authorList>
            <person name="Rodrigo-Torres L."/>
            <person name="Arahal D.R."/>
        </authorList>
    </citation>
    <scope>NUCLEOTIDE SEQUENCE [LARGE SCALE GENOMIC DNA]</scope>
    <source>
        <strain evidence="2">CECT 5091</strain>
    </source>
</reference>
<evidence type="ECO:0000313" key="1">
    <source>
        <dbReference type="EMBL" id="CUK03470.1"/>
    </source>
</evidence>
<gene>
    <name evidence="1" type="ORF">RUE5091_02507</name>
</gene>
<accession>A0A0P1IBI5</accession>
<dbReference type="STRING" id="1715692.RUE5091_02507"/>